<accession>A0ABY5YBY9</accession>
<gene>
    <name evidence="2" type="ORF">NYZ99_05990</name>
</gene>
<dbReference type="InterPro" id="IPR010499">
    <property type="entry name" value="AraC_E-bd"/>
</dbReference>
<keyword evidence="3" id="KW-1185">Reference proteome</keyword>
<reference evidence="2" key="1">
    <citation type="submission" date="2022-09" db="EMBL/GenBank/DDBJ databases">
        <title>Maribacter litopenaei sp. nov., isolated from the intestinal tract of the Pacific White Shrimp, Litopenaeus vannamei.</title>
        <authorList>
            <person name="Kim S.Y."/>
            <person name="Hwang C.Y."/>
        </authorList>
    </citation>
    <scope>NUCLEOTIDE SEQUENCE</scope>
    <source>
        <strain evidence="2">HL-LV01</strain>
    </source>
</reference>
<evidence type="ECO:0000313" key="2">
    <source>
        <dbReference type="EMBL" id="UWX56563.1"/>
    </source>
</evidence>
<dbReference type="Gene3D" id="3.20.80.10">
    <property type="entry name" value="Regulatory factor, effector binding domain"/>
    <property type="match status" value="1"/>
</dbReference>
<dbReference type="InterPro" id="IPR029442">
    <property type="entry name" value="GyrI-like"/>
</dbReference>
<sequence length="158" mass="18595">MTPRIEEIKEKKLIGVSCHMSISNNKTGKLWKGFRQRVSEISHMVSSDSISLQYYPEDYFTYFDPRRNFVKWAAVEVSKETDIPKGMQCLKVPAGRYAVFEYKGPSNDSGIFQYIYNEWLPQSLYRLGHRPHFEVLGEKYKNNDPNSEEEIWIPIDLF</sequence>
<dbReference type="SUPFAM" id="SSF55136">
    <property type="entry name" value="Probable bacterial effector-binding domain"/>
    <property type="match status" value="1"/>
</dbReference>
<dbReference type="Proteomes" id="UP001059209">
    <property type="component" value="Chromosome"/>
</dbReference>
<proteinExistence type="predicted"/>
<dbReference type="SMART" id="SM00871">
    <property type="entry name" value="AraC_E_bind"/>
    <property type="match status" value="1"/>
</dbReference>
<feature type="domain" description="AraC effector-binding" evidence="1">
    <location>
        <begin position="1"/>
        <end position="156"/>
    </location>
</feature>
<dbReference type="InterPro" id="IPR011256">
    <property type="entry name" value="Reg_factor_effector_dom_sf"/>
</dbReference>
<protein>
    <submittedName>
        <fullName evidence="2">GyrI-like domain-containing protein</fullName>
    </submittedName>
</protein>
<organism evidence="2 3">
    <name type="scientific">Maribacter litopenaei</name>
    <dbReference type="NCBI Taxonomy" id="2976127"/>
    <lineage>
        <taxon>Bacteria</taxon>
        <taxon>Pseudomonadati</taxon>
        <taxon>Bacteroidota</taxon>
        <taxon>Flavobacteriia</taxon>
        <taxon>Flavobacteriales</taxon>
        <taxon>Flavobacteriaceae</taxon>
        <taxon>Maribacter</taxon>
    </lineage>
</organism>
<evidence type="ECO:0000259" key="1">
    <source>
        <dbReference type="SMART" id="SM00871"/>
    </source>
</evidence>
<dbReference type="PANTHER" id="PTHR36444">
    <property type="entry name" value="TRANSCRIPTIONAL REGULATOR PROTEIN YOBU-RELATED"/>
    <property type="match status" value="1"/>
</dbReference>
<dbReference type="EMBL" id="CP104205">
    <property type="protein sequence ID" value="UWX56563.1"/>
    <property type="molecule type" value="Genomic_DNA"/>
</dbReference>
<dbReference type="Pfam" id="PF06445">
    <property type="entry name" value="GyrI-like"/>
    <property type="match status" value="1"/>
</dbReference>
<name>A0ABY5YBY9_9FLAO</name>
<dbReference type="PANTHER" id="PTHR36444:SF3">
    <property type="entry name" value="TRANSCRIPTIONAL ACTIVATOR, PUTATIVE-RELATED"/>
    <property type="match status" value="1"/>
</dbReference>
<dbReference type="InterPro" id="IPR053182">
    <property type="entry name" value="YobU-like_regulator"/>
</dbReference>
<evidence type="ECO:0000313" key="3">
    <source>
        <dbReference type="Proteomes" id="UP001059209"/>
    </source>
</evidence>